<evidence type="ECO:0000256" key="3">
    <source>
        <dbReference type="PIRSR" id="PIRSR603782-1"/>
    </source>
</evidence>
<sequence length="192" mass="21612">MRSVLLITAVLIIVIIVLINLMSRAENLPVAIYGEGGPPAPTFQLYDQYGRAADLRNLSKYILLTFSYTGCPDVGYITVVRINQTLQKYPQLLSKLEVWVVTVSPDTDTADRAREYTEKLGLPFRWLIGPRDGVERAWRSYNITVRYDPKAQYIAHDVRVYLITPTGRIMARIDGVPSNDALVKVLSLLGVK</sequence>
<dbReference type="eggNOG" id="arCOG00313">
    <property type="taxonomic scope" value="Archaea"/>
</dbReference>
<dbReference type="GeneID" id="11595004"/>
<dbReference type="Pfam" id="PF02630">
    <property type="entry name" value="SCO1-SenC"/>
    <property type="match status" value="1"/>
</dbReference>
<evidence type="ECO:0000259" key="4">
    <source>
        <dbReference type="PROSITE" id="PS51352"/>
    </source>
</evidence>
<comment type="similarity">
    <text evidence="1">Belongs to the SCO1/2 family.</text>
</comment>
<dbReference type="KEGG" id="pyr:P186_0741"/>
<keyword evidence="3" id="KW-0479">Metal-binding</keyword>
<dbReference type="PANTHER" id="PTHR12151:SF25">
    <property type="entry name" value="LINALOOL DEHYDRATASE_ISOMERASE DOMAIN-CONTAINING PROTEIN"/>
    <property type="match status" value="1"/>
</dbReference>
<name>G7VI97_9CREN</name>
<accession>G7VI97</accession>
<protein>
    <submittedName>
        <fullName evidence="5">SenC-like protein</fullName>
    </submittedName>
</protein>
<dbReference type="SUPFAM" id="SSF52833">
    <property type="entry name" value="Thioredoxin-like"/>
    <property type="match status" value="1"/>
</dbReference>
<dbReference type="Proteomes" id="UP000005867">
    <property type="component" value="Chromosome"/>
</dbReference>
<dbReference type="PROSITE" id="PS51352">
    <property type="entry name" value="THIOREDOXIN_2"/>
    <property type="match status" value="1"/>
</dbReference>
<keyword evidence="2 3" id="KW-0186">Copper</keyword>
<dbReference type="BioCyc" id="PSP1104324:GJSN-727-MONOMER"/>
<feature type="binding site" evidence="3">
    <location>
        <position position="71"/>
    </location>
    <ligand>
        <name>Cu cation</name>
        <dbReference type="ChEBI" id="CHEBI:23378"/>
    </ligand>
</feature>
<dbReference type="HOGENOM" id="CLU_1412420_0_0_2"/>
<gene>
    <name evidence="5" type="ORF">P186_0741</name>
</gene>
<proteinExistence type="inferred from homology"/>
<reference evidence="5 6" key="1">
    <citation type="journal article" date="2012" name="J. Bacteriol.">
        <title>Complete genome sequence of strain 1860, a crenarchaeon of the genus pyrobaculum able to grow with various electron acceptors.</title>
        <authorList>
            <person name="Mardanov A.V."/>
            <person name="Gumerov V.M."/>
            <person name="Slobodkina G.B."/>
            <person name="Beletsky A.V."/>
            <person name="Bonch-Osmolovskaya E.A."/>
            <person name="Ravin N.V."/>
            <person name="Skryabin K.G."/>
        </authorList>
    </citation>
    <scope>NUCLEOTIDE SEQUENCE [LARGE SCALE GENOMIC DNA]</scope>
    <source>
        <strain evidence="5 6">1860</strain>
    </source>
</reference>
<dbReference type="InterPro" id="IPR003782">
    <property type="entry name" value="SCO1/SenC"/>
</dbReference>
<feature type="binding site" evidence="3">
    <location>
        <position position="156"/>
    </location>
    <ligand>
        <name>Cu cation</name>
        <dbReference type="ChEBI" id="CHEBI:23378"/>
    </ligand>
</feature>
<dbReference type="CDD" id="cd02968">
    <property type="entry name" value="SCO"/>
    <property type="match status" value="1"/>
</dbReference>
<evidence type="ECO:0000256" key="2">
    <source>
        <dbReference type="ARBA" id="ARBA00023008"/>
    </source>
</evidence>
<dbReference type="RefSeq" id="WP_014288017.1">
    <property type="nucleotide sequence ID" value="NC_016645.1"/>
</dbReference>
<dbReference type="EMBL" id="CP003098">
    <property type="protein sequence ID" value="AET32189.1"/>
    <property type="molecule type" value="Genomic_DNA"/>
</dbReference>
<evidence type="ECO:0000256" key="1">
    <source>
        <dbReference type="ARBA" id="ARBA00010996"/>
    </source>
</evidence>
<dbReference type="STRING" id="1104324.P186_0741"/>
<feature type="domain" description="Thioredoxin" evidence="4">
    <location>
        <begin position="34"/>
        <end position="191"/>
    </location>
</feature>
<dbReference type="InterPro" id="IPR036249">
    <property type="entry name" value="Thioredoxin-like_sf"/>
</dbReference>
<dbReference type="InterPro" id="IPR013766">
    <property type="entry name" value="Thioredoxin_domain"/>
</dbReference>
<evidence type="ECO:0000313" key="6">
    <source>
        <dbReference type="Proteomes" id="UP000005867"/>
    </source>
</evidence>
<dbReference type="AlphaFoldDB" id="G7VI97"/>
<dbReference type="PANTHER" id="PTHR12151">
    <property type="entry name" value="ELECTRON TRANSPORT PROTIN SCO1/SENC FAMILY MEMBER"/>
    <property type="match status" value="1"/>
</dbReference>
<dbReference type="Gene3D" id="3.40.30.10">
    <property type="entry name" value="Glutaredoxin"/>
    <property type="match status" value="1"/>
</dbReference>
<dbReference type="GO" id="GO:0046872">
    <property type="term" value="F:metal ion binding"/>
    <property type="evidence" value="ECO:0007669"/>
    <property type="project" value="UniProtKB-KW"/>
</dbReference>
<organism evidence="5 6">
    <name type="scientific">Pyrobaculum ferrireducens</name>
    <dbReference type="NCBI Taxonomy" id="1104324"/>
    <lineage>
        <taxon>Archaea</taxon>
        <taxon>Thermoproteota</taxon>
        <taxon>Thermoprotei</taxon>
        <taxon>Thermoproteales</taxon>
        <taxon>Thermoproteaceae</taxon>
        <taxon>Pyrobaculum</taxon>
    </lineage>
</organism>
<keyword evidence="6" id="KW-1185">Reference proteome</keyword>
<evidence type="ECO:0000313" key="5">
    <source>
        <dbReference type="EMBL" id="AET32189.1"/>
    </source>
</evidence>